<feature type="region of interest" description="Disordered" evidence="1">
    <location>
        <begin position="812"/>
        <end position="868"/>
    </location>
</feature>
<name>A0A1U7CVU2_9BACT</name>
<dbReference type="EMBL" id="CP019082">
    <property type="protein sequence ID" value="APW63009.1"/>
    <property type="molecule type" value="Genomic_DNA"/>
</dbReference>
<accession>A0A1U7CVU2</accession>
<keyword evidence="3" id="KW-1185">Reference proteome</keyword>
<evidence type="ECO:0000256" key="1">
    <source>
        <dbReference type="SAM" id="MobiDB-lite"/>
    </source>
</evidence>
<dbReference type="KEGG" id="pbor:BSF38_04567"/>
<dbReference type="AlphaFoldDB" id="A0A1U7CVU2"/>
<organism evidence="2 3">
    <name type="scientific">Paludisphaera borealis</name>
    <dbReference type="NCBI Taxonomy" id="1387353"/>
    <lineage>
        <taxon>Bacteria</taxon>
        <taxon>Pseudomonadati</taxon>
        <taxon>Planctomycetota</taxon>
        <taxon>Planctomycetia</taxon>
        <taxon>Isosphaerales</taxon>
        <taxon>Isosphaeraceae</taxon>
        <taxon>Paludisphaera</taxon>
    </lineage>
</organism>
<proteinExistence type="predicted"/>
<dbReference type="Proteomes" id="UP000186309">
    <property type="component" value="Chromosome"/>
</dbReference>
<sequence length="868" mass="93887">MTVDLGLLRVEGTMFQTRTRRRLIPARLAFTAILTVGGGCSTFNGWPDPTSRREPVAPSLLQAEQRIDDLDRIMTANGTIGVKSPDVWGQDRLAKFRSEYETQMAQWLKVGFKGVINASISRNEADAKRVQLAAGLSDPTAKTTAATDDAAKSMLAALSSMGSSNSAATAAATATASPAPMERTATVLEPTVVLDEHSNYLNHLNQLRRINAGDDLTDRPGYGLYLVRIPVTLTPGPKSRRGRGAIITVSAKSLMVKDTLRYTLRNAVINETVGSLTQAICNDADKEGDPNSGPGMGPISLVAFADSEVYYGPENIVFLRKEAERQLAREFNDEPYHRSARVSEWLRGELEASYSLLEQSVAPPAVASGQSAERGDPLERIAALVVQRDFDGVAKLRQGGLGDSSVLLAGGAQASTPGDPLAVQRRKAVGLFGFALRIQAAALNARLKQDIVDQLPELKLEQLRNVNFFDPNATDDAIQLFGRYVNAKWPLRVYAIEPVIAQQNVADAVGRRSLSALDLLGGVPLGPFRAAGAFSTDRRISEDEAAIRLNPTMVGFGAGESTFGWIFYPRLQTTRTPYRSLSTAASRLIHAQLPQGDKEQSIEPGQRECTALIVMPNFIPKIEFVTVANWFRTGDLNERQASNIERSSDLASRLVEAEDVLNRVQSAGEFRPEELQIALERLNQLKSLMPTQRMVVRVPFTGDVNDSRIFCSRGGQLRPALLAWHGKPPEPGGEATIFLEGKNFSVHDTHVIAGGKPAESVLVSRNLMQVTIAKEALSTLNADGAPLMDVSVATPNGASNHLLIRMRPTQSQNAQLNTAARTPEAPKPELVGPPWPPSQTPPPPPSPDPAVVRASDAKPPADATKVQK</sequence>
<evidence type="ECO:0000313" key="2">
    <source>
        <dbReference type="EMBL" id="APW63009.1"/>
    </source>
</evidence>
<reference evidence="3" key="1">
    <citation type="submission" date="2016-12" db="EMBL/GenBank/DDBJ databases">
        <title>Comparative genomics of four Isosphaeraceae planctomycetes: a common pool of plasmids and glycoside hydrolase genes.</title>
        <authorList>
            <person name="Ivanova A."/>
        </authorList>
    </citation>
    <scope>NUCLEOTIDE SEQUENCE [LARGE SCALE GENOMIC DNA]</scope>
    <source>
        <strain evidence="3">PX4</strain>
    </source>
</reference>
<gene>
    <name evidence="2" type="ORF">BSF38_04567</name>
</gene>
<protein>
    <submittedName>
        <fullName evidence="2">Uncharacterized protein</fullName>
    </submittedName>
</protein>
<evidence type="ECO:0000313" key="3">
    <source>
        <dbReference type="Proteomes" id="UP000186309"/>
    </source>
</evidence>
<feature type="compositionally biased region" description="Pro residues" evidence="1">
    <location>
        <begin position="831"/>
        <end position="848"/>
    </location>
</feature>
<dbReference type="STRING" id="1387353.BSF38_04567"/>